<reference evidence="2" key="1">
    <citation type="journal article" date="2020" name="mSystems">
        <title>Genome- and Community-Level Interaction Insights into Carbon Utilization and Element Cycling Functions of Hydrothermarchaeota in Hydrothermal Sediment.</title>
        <authorList>
            <person name="Zhou Z."/>
            <person name="Liu Y."/>
            <person name="Xu W."/>
            <person name="Pan J."/>
            <person name="Luo Z.H."/>
            <person name="Li M."/>
        </authorList>
    </citation>
    <scope>NUCLEOTIDE SEQUENCE [LARGE SCALE GENOMIC DNA]</scope>
    <source>
        <strain evidence="2">SpSt-1219</strain>
    </source>
</reference>
<dbReference type="Gene3D" id="3.20.20.70">
    <property type="entry name" value="Aldolase class I"/>
    <property type="match status" value="1"/>
</dbReference>
<sequence length="287" mass="32813">MNLLILPFDHRSSFSKNILGIEGVPNPSQTEEIKRLKNLVFKGFLKVRENAENPEELGILVDEMYGLEILQEANKLGVVTSVGVEKSGLDIFDFEYGKKFGKHIDAIEPTYVKVLVRYNPENKKANKKQLERLKKLSDFCLKNNRKLLFELLVPPTEKDKNSEQDFEAVIRPEKTAEAIVEISEKVKANLWKLEGFSSEGWQQVLQVIPKDEKVIVLGRGEDAEKVKFWLQEGAKFDQIIGFAVGRTIFMEPLLGHLKNGVSEEDTINKIADNYKVFVDLWMNSRTD</sequence>
<protein>
    <submittedName>
        <fullName evidence="2">DUF2090 domain-containing protein</fullName>
    </submittedName>
</protein>
<dbReference type="InterPro" id="IPR018659">
    <property type="entry name" value="DUF2090"/>
</dbReference>
<gene>
    <name evidence="2" type="ORF">ENN92_01320</name>
</gene>
<dbReference type="InterPro" id="IPR013785">
    <property type="entry name" value="Aldolase_TIM"/>
</dbReference>
<dbReference type="AlphaFoldDB" id="A0A7C1DII9"/>
<evidence type="ECO:0000313" key="2">
    <source>
        <dbReference type="EMBL" id="HDQ88769.1"/>
    </source>
</evidence>
<proteinExistence type="predicted"/>
<accession>A0A7C1DII9</accession>
<comment type="caution">
    <text evidence="2">The sequence shown here is derived from an EMBL/GenBank/DDBJ whole genome shotgun (WGS) entry which is preliminary data.</text>
</comment>
<dbReference type="Proteomes" id="UP000886066">
    <property type="component" value="Unassembled WGS sequence"/>
</dbReference>
<dbReference type="EMBL" id="DSDM01000082">
    <property type="protein sequence ID" value="HDQ88769.1"/>
    <property type="molecule type" value="Genomic_DNA"/>
</dbReference>
<organism evidence="2">
    <name type="scientific">candidate division WWE3 bacterium</name>
    <dbReference type="NCBI Taxonomy" id="2053526"/>
    <lineage>
        <taxon>Bacteria</taxon>
        <taxon>Katanobacteria</taxon>
    </lineage>
</organism>
<evidence type="ECO:0000259" key="1">
    <source>
        <dbReference type="Pfam" id="PF09863"/>
    </source>
</evidence>
<feature type="domain" description="DUF2090" evidence="1">
    <location>
        <begin position="2"/>
        <end position="284"/>
    </location>
</feature>
<dbReference type="Pfam" id="PF09863">
    <property type="entry name" value="DUF2090"/>
    <property type="match status" value="1"/>
</dbReference>
<name>A0A7C1DII9_UNCKA</name>